<keyword evidence="3" id="KW-1185">Reference proteome</keyword>
<evidence type="ECO:0000313" key="2">
    <source>
        <dbReference type="EMBL" id="KAJ7352609.1"/>
    </source>
</evidence>
<proteinExistence type="predicted"/>
<evidence type="ECO:0000256" key="1">
    <source>
        <dbReference type="SAM" id="MobiDB-lite"/>
    </source>
</evidence>
<dbReference type="Gene3D" id="1.25.40.20">
    <property type="entry name" value="Ankyrin repeat-containing domain"/>
    <property type="match status" value="1"/>
</dbReference>
<dbReference type="AlphaFoldDB" id="A0AAD7A9C9"/>
<feature type="compositionally biased region" description="Pro residues" evidence="1">
    <location>
        <begin position="116"/>
        <end position="125"/>
    </location>
</feature>
<name>A0AAD7A9C9_9AGAR</name>
<dbReference type="EMBL" id="JARIHO010000012">
    <property type="protein sequence ID" value="KAJ7352609.1"/>
    <property type="molecule type" value="Genomic_DNA"/>
</dbReference>
<sequence length="284" mass="31262">MTGLEDLPVELLYEVHLYSLSTALPITSRRLYTIFNAAPPSYRAQYILSHFEPDEARLSDVVSKILRFPLCSVTVLDAILRTWPADATASAREETPSLPSSPSGGQPEPSETAEPPAAPPPPPTQAAPELPRRLFRALGPRTDRPYTDADAPLPLLRYLYASPRIAPPNANSHEGYALTRAVHAEFVPLVRLLLAHGASPGHKRGLAVLVAVRQKKLPLVRMLVERAEAGGGRGAKKRRLEDRVEVTKEMLKAAVKAKARDIAEYFMQEKGCVPDIQTLQMLMR</sequence>
<organism evidence="2 3">
    <name type="scientific">Mycena albidolilacea</name>
    <dbReference type="NCBI Taxonomy" id="1033008"/>
    <lineage>
        <taxon>Eukaryota</taxon>
        <taxon>Fungi</taxon>
        <taxon>Dikarya</taxon>
        <taxon>Basidiomycota</taxon>
        <taxon>Agaricomycotina</taxon>
        <taxon>Agaricomycetes</taxon>
        <taxon>Agaricomycetidae</taxon>
        <taxon>Agaricales</taxon>
        <taxon>Marasmiineae</taxon>
        <taxon>Mycenaceae</taxon>
        <taxon>Mycena</taxon>
    </lineage>
</organism>
<dbReference type="Proteomes" id="UP001218218">
    <property type="component" value="Unassembled WGS sequence"/>
</dbReference>
<protein>
    <submittedName>
        <fullName evidence="2">Uncharacterized protein</fullName>
    </submittedName>
</protein>
<gene>
    <name evidence="2" type="ORF">DFH08DRAFT_991510</name>
</gene>
<reference evidence="2" key="1">
    <citation type="submission" date="2023-03" db="EMBL/GenBank/DDBJ databases">
        <title>Massive genome expansion in bonnet fungi (Mycena s.s.) driven by repeated elements and novel gene families across ecological guilds.</title>
        <authorList>
            <consortium name="Lawrence Berkeley National Laboratory"/>
            <person name="Harder C.B."/>
            <person name="Miyauchi S."/>
            <person name="Viragh M."/>
            <person name="Kuo A."/>
            <person name="Thoen E."/>
            <person name="Andreopoulos B."/>
            <person name="Lu D."/>
            <person name="Skrede I."/>
            <person name="Drula E."/>
            <person name="Henrissat B."/>
            <person name="Morin E."/>
            <person name="Kohler A."/>
            <person name="Barry K."/>
            <person name="LaButti K."/>
            <person name="Morin E."/>
            <person name="Salamov A."/>
            <person name="Lipzen A."/>
            <person name="Mereny Z."/>
            <person name="Hegedus B."/>
            <person name="Baldrian P."/>
            <person name="Stursova M."/>
            <person name="Weitz H."/>
            <person name="Taylor A."/>
            <person name="Grigoriev I.V."/>
            <person name="Nagy L.G."/>
            <person name="Martin F."/>
            <person name="Kauserud H."/>
        </authorList>
    </citation>
    <scope>NUCLEOTIDE SEQUENCE</scope>
    <source>
        <strain evidence="2">CBHHK002</strain>
    </source>
</reference>
<feature type="compositionally biased region" description="Low complexity" evidence="1">
    <location>
        <begin position="96"/>
        <end position="115"/>
    </location>
</feature>
<feature type="region of interest" description="Disordered" evidence="1">
    <location>
        <begin position="90"/>
        <end position="130"/>
    </location>
</feature>
<dbReference type="InterPro" id="IPR036770">
    <property type="entry name" value="Ankyrin_rpt-contain_sf"/>
</dbReference>
<accession>A0AAD7A9C9</accession>
<evidence type="ECO:0000313" key="3">
    <source>
        <dbReference type="Proteomes" id="UP001218218"/>
    </source>
</evidence>
<comment type="caution">
    <text evidence="2">The sequence shown here is derived from an EMBL/GenBank/DDBJ whole genome shotgun (WGS) entry which is preliminary data.</text>
</comment>